<dbReference type="Proteomes" id="UP001169217">
    <property type="component" value="Unassembled WGS sequence"/>
</dbReference>
<feature type="compositionally biased region" description="Low complexity" evidence="1">
    <location>
        <begin position="9"/>
        <end position="18"/>
    </location>
</feature>
<evidence type="ECO:0000313" key="3">
    <source>
        <dbReference type="Proteomes" id="UP001169217"/>
    </source>
</evidence>
<evidence type="ECO:0000313" key="2">
    <source>
        <dbReference type="EMBL" id="KAK0368794.1"/>
    </source>
</evidence>
<keyword evidence="3" id="KW-1185">Reference proteome</keyword>
<reference evidence="2" key="1">
    <citation type="submission" date="2023-04" db="EMBL/GenBank/DDBJ databases">
        <title>Colletotrichum limetticola genome sequence.</title>
        <authorList>
            <person name="Baroncelli R."/>
        </authorList>
    </citation>
    <scope>NUCLEOTIDE SEQUENCE</scope>
    <source>
        <strain evidence="2">KLA-Anderson</strain>
    </source>
</reference>
<name>A0ABQ9PB98_9PEZI</name>
<feature type="region of interest" description="Disordered" evidence="1">
    <location>
        <begin position="88"/>
        <end position="111"/>
    </location>
</feature>
<gene>
    <name evidence="2" type="ORF">CLIM01_13844</name>
</gene>
<feature type="region of interest" description="Disordered" evidence="1">
    <location>
        <begin position="1"/>
        <end position="34"/>
    </location>
</feature>
<evidence type="ECO:0000256" key="1">
    <source>
        <dbReference type="SAM" id="MobiDB-lite"/>
    </source>
</evidence>
<dbReference type="EMBL" id="JARUPT010000768">
    <property type="protein sequence ID" value="KAK0368794.1"/>
    <property type="molecule type" value="Genomic_DNA"/>
</dbReference>
<protein>
    <submittedName>
        <fullName evidence="2">Uncharacterized protein</fullName>
    </submittedName>
</protein>
<comment type="caution">
    <text evidence="2">The sequence shown here is derived from an EMBL/GenBank/DDBJ whole genome shotgun (WGS) entry which is preliminary data.</text>
</comment>
<sequence length="111" mass="11833">MDGSDNHHAAVFASASASPGVEETQTSNLTSMPPAARAIYKDFMDKIKSLRTVISKKGDEDDLNDALKLAGDLKQLTTSLMSTIKQEGSAVFGEETSDTAAGPDWLEDQRG</sequence>
<organism evidence="2 3">
    <name type="scientific">Colletotrichum limetticola</name>
    <dbReference type="NCBI Taxonomy" id="1209924"/>
    <lineage>
        <taxon>Eukaryota</taxon>
        <taxon>Fungi</taxon>
        <taxon>Dikarya</taxon>
        <taxon>Ascomycota</taxon>
        <taxon>Pezizomycotina</taxon>
        <taxon>Sordariomycetes</taxon>
        <taxon>Hypocreomycetidae</taxon>
        <taxon>Glomerellales</taxon>
        <taxon>Glomerellaceae</taxon>
        <taxon>Colletotrichum</taxon>
        <taxon>Colletotrichum acutatum species complex</taxon>
    </lineage>
</organism>
<proteinExistence type="predicted"/>
<accession>A0ABQ9PB98</accession>